<gene>
    <name evidence="10" type="ORF">V8G54_013781</name>
</gene>
<dbReference type="InterPro" id="IPR021881">
    <property type="entry name" value="NACK_C"/>
</dbReference>
<dbReference type="Proteomes" id="UP001374535">
    <property type="component" value="Chromosome 5"/>
</dbReference>
<dbReference type="Pfam" id="PF00225">
    <property type="entry name" value="Kinesin"/>
    <property type="match status" value="1"/>
</dbReference>
<dbReference type="InterPro" id="IPR027417">
    <property type="entry name" value="P-loop_NTPase"/>
</dbReference>
<dbReference type="Pfam" id="PF11995">
    <property type="entry name" value="DUF3490"/>
    <property type="match status" value="1"/>
</dbReference>
<keyword evidence="2" id="KW-0493">Microtubule</keyword>
<keyword evidence="7" id="KW-0175">Coiled coil</keyword>
<dbReference type="GO" id="GO:0008017">
    <property type="term" value="F:microtubule binding"/>
    <property type="evidence" value="ECO:0007669"/>
    <property type="project" value="InterPro"/>
</dbReference>
<protein>
    <recommendedName>
        <fullName evidence="9">Kinesin motor domain-containing protein</fullName>
    </recommendedName>
</protein>
<dbReference type="InterPro" id="IPR019821">
    <property type="entry name" value="Kinesin_motor_CS"/>
</dbReference>
<organism evidence="10 11">
    <name type="scientific">Vigna mungo</name>
    <name type="common">Black gram</name>
    <name type="synonym">Phaseolus mungo</name>
    <dbReference type="NCBI Taxonomy" id="3915"/>
    <lineage>
        <taxon>Eukaryota</taxon>
        <taxon>Viridiplantae</taxon>
        <taxon>Streptophyta</taxon>
        <taxon>Embryophyta</taxon>
        <taxon>Tracheophyta</taxon>
        <taxon>Spermatophyta</taxon>
        <taxon>Magnoliopsida</taxon>
        <taxon>eudicotyledons</taxon>
        <taxon>Gunneridae</taxon>
        <taxon>Pentapetalae</taxon>
        <taxon>rosids</taxon>
        <taxon>fabids</taxon>
        <taxon>Fabales</taxon>
        <taxon>Fabaceae</taxon>
        <taxon>Papilionoideae</taxon>
        <taxon>50 kb inversion clade</taxon>
        <taxon>NPAAA clade</taxon>
        <taxon>indigoferoid/millettioid clade</taxon>
        <taxon>Phaseoleae</taxon>
        <taxon>Vigna</taxon>
    </lineage>
</organism>
<evidence type="ECO:0000259" key="9">
    <source>
        <dbReference type="PROSITE" id="PS50067"/>
    </source>
</evidence>
<keyword evidence="3 6" id="KW-0547">Nucleotide-binding</keyword>
<reference evidence="10 11" key="1">
    <citation type="journal article" date="2023" name="Life. Sci Alliance">
        <title>Evolutionary insights into 3D genome organization and epigenetic landscape of Vigna mungo.</title>
        <authorList>
            <person name="Junaid A."/>
            <person name="Singh B."/>
            <person name="Bhatia S."/>
        </authorList>
    </citation>
    <scope>NUCLEOTIDE SEQUENCE [LARGE SCALE GENOMIC DNA]</scope>
    <source>
        <strain evidence="10">Urdbean</strain>
    </source>
</reference>
<dbReference type="PROSITE" id="PS00411">
    <property type="entry name" value="KINESIN_MOTOR_1"/>
    <property type="match status" value="1"/>
</dbReference>
<keyword evidence="11" id="KW-1185">Reference proteome</keyword>
<evidence type="ECO:0000256" key="6">
    <source>
        <dbReference type="PROSITE-ProRule" id="PRU00283"/>
    </source>
</evidence>
<dbReference type="SUPFAM" id="SSF52540">
    <property type="entry name" value="P-loop containing nucleoside triphosphate hydrolases"/>
    <property type="match status" value="1"/>
</dbReference>
<dbReference type="PANTHER" id="PTHR47968:SF55">
    <property type="entry name" value="KINESIN-LIKE PROTEIN KIN-7H"/>
    <property type="match status" value="1"/>
</dbReference>
<keyword evidence="5 6" id="KW-0505">Motor protein</keyword>
<dbReference type="PRINTS" id="PR00380">
    <property type="entry name" value="KINESINHEAVY"/>
</dbReference>
<keyword evidence="4 6" id="KW-0067">ATP-binding</keyword>
<name>A0AAQ3NGC2_VIGMU</name>
<comment type="similarity">
    <text evidence="1">Belongs to the TRAFAC class myosin-kinesin ATPase superfamily. Kinesin family. KIN-7 subfamily.</text>
</comment>
<dbReference type="EMBL" id="CP144696">
    <property type="protein sequence ID" value="WVZ09251.1"/>
    <property type="molecule type" value="Genomic_DNA"/>
</dbReference>
<evidence type="ECO:0000256" key="4">
    <source>
        <dbReference type="ARBA" id="ARBA00022840"/>
    </source>
</evidence>
<feature type="binding site" evidence="6">
    <location>
        <begin position="192"/>
        <end position="199"/>
    </location>
    <ligand>
        <name>ATP</name>
        <dbReference type="ChEBI" id="CHEBI:30616"/>
    </ligand>
</feature>
<proteinExistence type="inferred from homology"/>
<feature type="compositionally biased region" description="Basic and acidic residues" evidence="8">
    <location>
        <begin position="591"/>
        <end position="611"/>
    </location>
</feature>
<dbReference type="GO" id="GO:0005524">
    <property type="term" value="F:ATP binding"/>
    <property type="evidence" value="ECO:0007669"/>
    <property type="project" value="UniProtKB-UniRule"/>
</dbReference>
<feature type="region of interest" description="Disordered" evidence="8">
    <location>
        <begin position="580"/>
        <end position="611"/>
    </location>
</feature>
<feature type="region of interest" description="Disordered" evidence="8">
    <location>
        <begin position="626"/>
        <end position="662"/>
    </location>
</feature>
<dbReference type="InterPro" id="IPR027640">
    <property type="entry name" value="Kinesin-like_fam"/>
</dbReference>
<evidence type="ECO:0000313" key="10">
    <source>
        <dbReference type="EMBL" id="WVZ09251.1"/>
    </source>
</evidence>
<dbReference type="InterPro" id="IPR001752">
    <property type="entry name" value="Kinesin_motor_dom"/>
</dbReference>
<accession>A0AAQ3NGC2</accession>
<dbReference type="Gene3D" id="3.40.850.10">
    <property type="entry name" value="Kinesin motor domain"/>
    <property type="match status" value="1"/>
</dbReference>
<dbReference type="GO" id="GO:0007018">
    <property type="term" value="P:microtubule-based movement"/>
    <property type="evidence" value="ECO:0007669"/>
    <property type="project" value="InterPro"/>
</dbReference>
<evidence type="ECO:0000256" key="2">
    <source>
        <dbReference type="ARBA" id="ARBA00022701"/>
    </source>
</evidence>
<feature type="domain" description="Kinesin motor" evidence="9">
    <location>
        <begin position="53"/>
        <end position="420"/>
    </location>
</feature>
<sequence>MRQAMIGGTEAETLSEFNDMWYPSQPWNWSLVREMGSVGGEEAIHEPTGHDERILVSVRLRPLNEKELARNDLSDWECINDTTIIYRSNLSASDRSLYPTAYSFAPDCVCILRPFSLLYATNLVISTYEVSPLTMCFGRIVPQGRCMKKQLRKLLFQLSVASTVSFFPLSAFPPSPASSESTEFPSSIFAYGQTSSGKTYTMSGITEYTVADIFKYIEMHTEREFVLKFSAIEIYNESVRDLLSPDCTPLRLLDDPERGTVVEKLTEETIRDWEHFTELISFSEAQRQIGETALNEASSRSHQILRLTIESSSCEFLGNDKSSSLSASVNFVDLAGSERASQTNSAGTRLKEGCHINRSLLTLGTVIRKLRLAYEDGAFMASSSLGGNARTAIICTMSPARSYVEQTRNTLLFASCAKEVTTNAQVNVVMSDKALVKQLQKELARLEDELRNSGPPHVTSDASAMLREKDRQIEMLKKEVKELTLQRDLAQSRINEMIRVHGDDVSTIDMLQVESLDAQYPNLHVRNSWNIENQREEPNVLSLDGEESVRSFDASQYSDGHSFSSDDNLFQLPDLEKNLLVRSSSPGPPVKRNDSVTNDLDKNNVRDQHEEDNCKEVRCIELEDLSTNTHKQSNPEDSRSNTYTNSNASTPRASKTISGLIVADNRDKEKVALSSSRSKEDKRVNHLPQDFVLPSPKEISVCMTGNSRSGTSRAVRLSRSKSCKASVMRNFSSDWFEEEDDVQNTPPIGNEKHFTGRPNGFPKNIYALNYNARPQGLSCNGHGNFVQNSAADIVQDVKSSSNKESKCDAPLPPKGKESENLKRLNLLADREAPETGLDPIVSAQDVKDVGLDPMEADDREIHSDWPSKFKRLQREIIEFWGACNVSLVHRTYFFLLFKGDQTDSFYMEVELRRLSYLKQAFSKGNQTVEDGRILKPESSMRYLRKERQMLSKQMHKRLSKDDRQNLYLKWGLRLSSKNRSLQLAHRLWTDTKDMDHIRDSASIVAKLVGLVEPEQAFKEMFGLNFTPQPTSRKSFSWTASVRHIL</sequence>
<evidence type="ECO:0000256" key="1">
    <source>
        <dbReference type="ARBA" id="ARBA00007310"/>
    </source>
</evidence>
<dbReference type="PANTHER" id="PTHR47968">
    <property type="entry name" value="CENTROMERE PROTEIN E"/>
    <property type="match status" value="1"/>
</dbReference>
<evidence type="ECO:0000256" key="5">
    <source>
        <dbReference type="ARBA" id="ARBA00023175"/>
    </source>
</evidence>
<dbReference type="SMART" id="SM00129">
    <property type="entry name" value="KISc"/>
    <property type="match status" value="1"/>
</dbReference>
<evidence type="ECO:0000313" key="11">
    <source>
        <dbReference type="Proteomes" id="UP001374535"/>
    </source>
</evidence>
<evidence type="ECO:0000256" key="7">
    <source>
        <dbReference type="SAM" id="Coils"/>
    </source>
</evidence>
<dbReference type="PROSITE" id="PS50067">
    <property type="entry name" value="KINESIN_MOTOR_2"/>
    <property type="match status" value="1"/>
</dbReference>
<feature type="coiled-coil region" evidence="7">
    <location>
        <begin position="429"/>
        <end position="493"/>
    </location>
</feature>
<dbReference type="GO" id="GO:0005874">
    <property type="term" value="C:microtubule"/>
    <property type="evidence" value="ECO:0007669"/>
    <property type="project" value="UniProtKB-KW"/>
</dbReference>
<dbReference type="GO" id="GO:0003777">
    <property type="term" value="F:microtubule motor activity"/>
    <property type="evidence" value="ECO:0007669"/>
    <property type="project" value="InterPro"/>
</dbReference>
<feature type="compositionally biased region" description="Polar residues" evidence="8">
    <location>
        <begin position="640"/>
        <end position="657"/>
    </location>
</feature>
<evidence type="ECO:0000256" key="8">
    <source>
        <dbReference type="SAM" id="MobiDB-lite"/>
    </source>
</evidence>
<dbReference type="AlphaFoldDB" id="A0AAQ3NGC2"/>
<evidence type="ECO:0000256" key="3">
    <source>
        <dbReference type="ARBA" id="ARBA00022741"/>
    </source>
</evidence>
<dbReference type="InterPro" id="IPR036961">
    <property type="entry name" value="Kinesin_motor_dom_sf"/>
</dbReference>
<feature type="region of interest" description="Disordered" evidence="8">
    <location>
        <begin position="796"/>
        <end position="820"/>
    </location>
</feature>